<organism evidence="4 5">
    <name type="scientific">Candidatus Enterococcus testudinis</name>
    <dbReference type="NCBI Taxonomy" id="1834191"/>
    <lineage>
        <taxon>Bacteria</taxon>
        <taxon>Bacillati</taxon>
        <taxon>Bacillota</taxon>
        <taxon>Bacilli</taxon>
        <taxon>Lactobacillales</taxon>
        <taxon>Enterococcaceae</taxon>
        <taxon>Enterococcus</taxon>
    </lineage>
</organism>
<dbReference type="Gene3D" id="3.10.310.10">
    <property type="entry name" value="Diaminopimelate Epimerase, Chain A, domain 1"/>
    <property type="match status" value="2"/>
</dbReference>
<feature type="active site" evidence="3">
    <location>
        <position position="45"/>
    </location>
</feature>
<reference evidence="4 5" key="1">
    <citation type="submission" date="2017-05" db="EMBL/GenBank/DDBJ databases">
        <title>The Genome Sequence of Enterococcus sp. 8G7_MSG3316.</title>
        <authorList>
            <consortium name="The Broad Institute Genomics Platform"/>
            <consortium name="The Broad Institute Genomic Center for Infectious Diseases"/>
            <person name="Earl A."/>
            <person name="Manson A."/>
            <person name="Schwartman J."/>
            <person name="Gilmore M."/>
            <person name="Abouelleil A."/>
            <person name="Cao P."/>
            <person name="Chapman S."/>
            <person name="Cusick C."/>
            <person name="Shea T."/>
            <person name="Young S."/>
            <person name="Neafsey D."/>
            <person name="Nusbaum C."/>
            <person name="Birren B."/>
        </authorList>
    </citation>
    <scope>NUCLEOTIDE SEQUENCE [LARGE SCALE GENOMIC DNA]</scope>
    <source>
        <strain evidence="4 5">8G7_MSG3316</strain>
    </source>
</reference>
<evidence type="ECO:0008006" key="6">
    <source>
        <dbReference type="Google" id="ProtNLM"/>
    </source>
</evidence>
<dbReference type="Proteomes" id="UP000195043">
    <property type="component" value="Unassembled WGS sequence"/>
</dbReference>
<evidence type="ECO:0000313" key="5">
    <source>
        <dbReference type="Proteomes" id="UP000195043"/>
    </source>
</evidence>
<comment type="similarity">
    <text evidence="1">Belongs to the PhzF family.</text>
</comment>
<keyword evidence="5" id="KW-1185">Reference proteome</keyword>
<evidence type="ECO:0000256" key="1">
    <source>
        <dbReference type="ARBA" id="ARBA00008270"/>
    </source>
</evidence>
<sequence>MVNVKQYDAFTTVPGKGNPAGVVLAAIGLSDTEMQYIAAEAGYNETAFVLPSEKADYRFRYFTPGHEMNLCGHGTIACIQALVDAGWITAGTITIDTNAGLLPIVVDLAGEEPMITMRQAIPQFLPWTGDSAALLAAIGLTIEDLDTRYPIVYGNTGIWTLLIPIKERRRFAAMQSDNPLFPALLAEVPRASVHPFTLDTQSADTKMYGRHFSSPYSGTIEDPVTGTASGVMGAYYKTYIQPDLKTPACLTIEQGHEIGKAGKVYVHVEALPELSIAISGTAIYVKDVSLKNM</sequence>
<dbReference type="PANTHER" id="PTHR13774">
    <property type="entry name" value="PHENAZINE BIOSYNTHESIS PROTEIN"/>
    <property type="match status" value="1"/>
</dbReference>
<gene>
    <name evidence="4" type="ORF">A5886_002602</name>
</gene>
<comment type="caution">
    <text evidence="4">The sequence shown here is derived from an EMBL/GenBank/DDBJ whole genome shotgun (WGS) entry which is preliminary data.</text>
</comment>
<evidence type="ECO:0000256" key="2">
    <source>
        <dbReference type="ARBA" id="ARBA00023235"/>
    </source>
</evidence>
<evidence type="ECO:0000256" key="3">
    <source>
        <dbReference type="PIRSR" id="PIRSR016184-1"/>
    </source>
</evidence>
<dbReference type="NCBIfam" id="TIGR00654">
    <property type="entry name" value="PhzF_family"/>
    <property type="match status" value="1"/>
</dbReference>
<proteinExistence type="inferred from homology"/>
<dbReference type="SUPFAM" id="SSF54506">
    <property type="entry name" value="Diaminopimelate epimerase-like"/>
    <property type="match status" value="1"/>
</dbReference>
<accession>A0A242A976</accession>
<dbReference type="GO" id="GO:0005737">
    <property type="term" value="C:cytoplasm"/>
    <property type="evidence" value="ECO:0007669"/>
    <property type="project" value="TreeGrafter"/>
</dbReference>
<protein>
    <recommendedName>
        <fullName evidence="6">PhzF family phenazine biosynthesis protein</fullName>
    </recommendedName>
</protein>
<dbReference type="RefSeq" id="WP_179190038.1">
    <property type="nucleotide sequence ID" value="NZ_NGKU01000001.1"/>
</dbReference>
<dbReference type="AlphaFoldDB" id="A0A242A976"/>
<keyword evidence="2" id="KW-0413">Isomerase</keyword>
<evidence type="ECO:0000313" key="4">
    <source>
        <dbReference type="EMBL" id="OTN77502.1"/>
    </source>
</evidence>
<dbReference type="InterPro" id="IPR003719">
    <property type="entry name" value="Phenazine_PhzF-like"/>
</dbReference>
<dbReference type="PANTHER" id="PTHR13774:SF17">
    <property type="entry name" value="PHENAZINE BIOSYNTHESIS-LIKE DOMAIN-CONTAINING PROTEIN"/>
    <property type="match status" value="1"/>
</dbReference>
<dbReference type="STRING" id="1834191.A5886_002602"/>
<dbReference type="GO" id="GO:0016853">
    <property type="term" value="F:isomerase activity"/>
    <property type="evidence" value="ECO:0007669"/>
    <property type="project" value="UniProtKB-KW"/>
</dbReference>
<dbReference type="Pfam" id="PF02567">
    <property type="entry name" value="PhzC-PhzF"/>
    <property type="match status" value="1"/>
</dbReference>
<name>A0A242A976_9ENTE</name>
<dbReference type="EMBL" id="NGKU01000001">
    <property type="protein sequence ID" value="OTN77502.1"/>
    <property type="molecule type" value="Genomic_DNA"/>
</dbReference>
<dbReference type="PIRSF" id="PIRSF016184">
    <property type="entry name" value="PhzC_PhzF"/>
    <property type="match status" value="1"/>
</dbReference>